<dbReference type="PANTHER" id="PTHR48022">
    <property type="entry name" value="PLASTIDIC GLUCOSE TRANSPORTER 4"/>
    <property type="match status" value="1"/>
</dbReference>
<name>A0A9P6VH57_9HELO</name>
<feature type="transmembrane region" description="Helical" evidence="8">
    <location>
        <begin position="332"/>
        <end position="354"/>
    </location>
</feature>
<dbReference type="NCBIfam" id="TIGR00879">
    <property type="entry name" value="SP"/>
    <property type="match status" value="1"/>
</dbReference>
<evidence type="ECO:0000313" key="11">
    <source>
        <dbReference type="Proteomes" id="UP000785200"/>
    </source>
</evidence>
<feature type="domain" description="Major facilitator superfamily (MFS) profile" evidence="9">
    <location>
        <begin position="11"/>
        <end position="456"/>
    </location>
</feature>
<evidence type="ECO:0000256" key="1">
    <source>
        <dbReference type="ARBA" id="ARBA00004141"/>
    </source>
</evidence>
<dbReference type="FunFam" id="1.20.1250.20:FF:000134">
    <property type="entry name" value="MFS sugar transporter protein"/>
    <property type="match status" value="1"/>
</dbReference>
<dbReference type="PROSITE" id="PS50850">
    <property type="entry name" value="MFS"/>
    <property type="match status" value="1"/>
</dbReference>
<dbReference type="InterPro" id="IPR036259">
    <property type="entry name" value="MFS_trans_sf"/>
</dbReference>
<dbReference type="InterPro" id="IPR005829">
    <property type="entry name" value="Sugar_transporter_CS"/>
</dbReference>
<keyword evidence="6 8" id="KW-0472">Membrane</keyword>
<evidence type="ECO:0000256" key="8">
    <source>
        <dbReference type="SAM" id="Phobius"/>
    </source>
</evidence>
<evidence type="ECO:0000256" key="7">
    <source>
        <dbReference type="RuleBase" id="RU003346"/>
    </source>
</evidence>
<evidence type="ECO:0000256" key="3">
    <source>
        <dbReference type="ARBA" id="ARBA00022448"/>
    </source>
</evidence>
<keyword evidence="11" id="KW-1185">Reference proteome</keyword>
<dbReference type="InterPro" id="IPR005828">
    <property type="entry name" value="MFS_sugar_transport-like"/>
</dbReference>
<dbReference type="PANTHER" id="PTHR48022:SF11">
    <property type="entry name" value="MONOSACCHARIDE TRANSPORTER (HXT8), PUTATIVE (AFU_ORTHOLOGUE AFUA_2G08120)-RELATED"/>
    <property type="match status" value="1"/>
</dbReference>
<keyword evidence="10" id="KW-0762">Sugar transport</keyword>
<dbReference type="Gene3D" id="1.20.1250.20">
    <property type="entry name" value="MFS general substrate transporter like domains"/>
    <property type="match status" value="1"/>
</dbReference>
<feature type="transmembrane region" description="Helical" evidence="8">
    <location>
        <begin position="403"/>
        <end position="421"/>
    </location>
</feature>
<protein>
    <submittedName>
        <fullName evidence="10">High-affinity glucose transporter</fullName>
    </submittedName>
</protein>
<reference evidence="10" key="1">
    <citation type="submission" date="2019-07" db="EMBL/GenBank/DDBJ databases">
        <title>Hyphodiscus hymeniophilus genome sequencing and assembly.</title>
        <authorList>
            <person name="Kramer G."/>
            <person name="Nodwell J."/>
        </authorList>
    </citation>
    <scope>NUCLEOTIDE SEQUENCE</scope>
    <source>
        <strain evidence="10">ATCC 34498</strain>
    </source>
</reference>
<evidence type="ECO:0000313" key="10">
    <source>
        <dbReference type="EMBL" id="KAG0647840.1"/>
    </source>
</evidence>
<dbReference type="InterPro" id="IPR003663">
    <property type="entry name" value="Sugar/inositol_transpt"/>
</dbReference>
<feature type="transmembrane region" description="Helical" evidence="8">
    <location>
        <begin position="306"/>
        <end position="325"/>
    </location>
</feature>
<dbReference type="GO" id="GO:0005351">
    <property type="term" value="F:carbohydrate:proton symporter activity"/>
    <property type="evidence" value="ECO:0007669"/>
    <property type="project" value="TreeGrafter"/>
</dbReference>
<dbReference type="InterPro" id="IPR050360">
    <property type="entry name" value="MFS_Sugar_Transporters"/>
</dbReference>
<evidence type="ECO:0000256" key="4">
    <source>
        <dbReference type="ARBA" id="ARBA00022692"/>
    </source>
</evidence>
<dbReference type="SUPFAM" id="SSF103473">
    <property type="entry name" value="MFS general substrate transporter"/>
    <property type="match status" value="1"/>
</dbReference>
<dbReference type="OrthoDB" id="6612291at2759"/>
<dbReference type="GO" id="GO:0016020">
    <property type="term" value="C:membrane"/>
    <property type="evidence" value="ECO:0007669"/>
    <property type="project" value="UniProtKB-SubCell"/>
</dbReference>
<keyword evidence="3 7" id="KW-0813">Transport</keyword>
<feature type="transmembrane region" description="Helical" evidence="8">
    <location>
        <begin position="117"/>
        <end position="134"/>
    </location>
</feature>
<dbReference type="AlphaFoldDB" id="A0A9P6VH57"/>
<gene>
    <name evidence="10" type="ORF">D0Z07_5706</name>
</gene>
<keyword evidence="4 8" id="KW-0812">Transmembrane</keyword>
<dbReference type="Proteomes" id="UP000785200">
    <property type="component" value="Unassembled WGS sequence"/>
</dbReference>
<feature type="transmembrane region" description="Helical" evidence="8">
    <location>
        <begin position="7"/>
        <end position="39"/>
    </location>
</feature>
<feature type="transmembrane region" description="Helical" evidence="8">
    <location>
        <begin position="433"/>
        <end position="452"/>
    </location>
</feature>
<evidence type="ECO:0000256" key="2">
    <source>
        <dbReference type="ARBA" id="ARBA00010992"/>
    </source>
</evidence>
<proteinExistence type="inferred from homology"/>
<sequence>MGEGNRYNYLIVFFVALGSFTYGYNSAIIGSVLGLPSFFSYFNLELTGPNAAYGNRITGATNGLFSGGGMIGCMITAWLADKVGRRMGVQIICVICIISAIIQGASVAIAMFLVGRFINGVGVGMMAPIIPTYLSEVAPAKIRGRMVASHGILAISGYSVASWTGYGCYFEANPDIQWRLCLSLQVVAPLLLIAGSPWLPESPRWLILKDRDDEGFAVLRKLHHRASDPDEIFAREEFLQIRQQVALDATQDTSIKALFKQPSIRKRLLLGLFVQFIAQSTGVLVINNYQVILYNGLGLSGSTPLLLYAVYNTLAASLNVVNSLIIDRVGRVRLLSIGLVGDLVALTLFTVMVAEYSGTTNKVGEGFGVFFLFLFVLFYASCVDACSYVYVSEIFPTWMRAQGVAFSLLGLFGGTLIYTQAATTAFASIGWKYYLLFIAITFLGLFIVIFFLPETKGLALEEIGALFGDEVALDLSHLTLEQREALDRKLLDVDVKEKPQDGAIAHQVETTV</sequence>
<feature type="transmembrane region" description="Helical" evidence="8">
    <location>
        <begin position="268"/>
        <end position="286"/>
    </location>
</feature>
<feature type="transmembrane region" description="Helical" evidence="8">
    <location>
        <begin position="91"/>
        <end position="111"/>
    </location>
</feature>
<evidence type="ECO:0000259" key="9">
    <source>
        <dbReference type="PROSITE" id="PS50850"/>
    </source>
</evidence>
<dbReference type="EMBL" id="VNKQ01000011">
    <property type="protein sequence ID" value="KAG0647840.1"/>
    <property type="molecule type" value="Genomic_DNA"/>
</dbReference>
<dbReference type="PROSITE" id="PS00217">
    <property type="entry name" value="SUGAR_TRANSPORT_2"/>
    <property type="match status" value="1"/>
</dbReference>
<feature type="transmembrane region" description="Helical" evidence="8">
    <location>
        <begin position="59"/>
        <end position="79"/>
    </location>
</feature>
<keyword evidence="5 8" id="KW-1133">Transmembrane helix</keyword>
<accession>A0A9P6VH57</accession>
<comment type="subcellular location">
    <subcellularLocation>
        <location evidence="1">Membrane</location>
        <topology evidence="1">Multi-pass membrane protein</topology>
    </subcellularLocation>
</comment>
<organism evidence="10 11">
    <name type="scientific">Hyphodiscus hymeniophilus</name>
    <dbReference type="NCBI Taxonomy" id="353542"/>
    <lineage>
        <taxon>Eukaryota</taxon>
        <taxon>Fungi</taxon>
        <taxon>Dikarya</taxon>
        <taxon>Ascomycota</taxon>
        <taxon>Pezizomycotina</taxon>
        <taxon>Leotiomycetes</taxon>
        <taxon>Helotiales</taxon>
        <taxon>Hyphodiscaceae</taxon>
        <taxon>Hyphodiscus</taxon>
    </lineage>
</organism>
<comment type="caution">
    <text evidence="10">The sequence shown here is derived from an EMBL/GenBank/DDBJ whole genome shotgun (WGS) entry which is preliminary data.</text>
</comment>
<evidence type="ECO:0000256" key="5">
    <source>
        <dbReference type="ARBA" id="ARBA00022989"/>
    </source>
</evidence>
<feature type="transmembrane region" description="Helical" evidence="8">
    <location>
        <begin position="366"/>
        <end position="391"/>
    </location>
</feature>
<evidence type="ECO:0000256" key="6">
    <source>
        <dbReference type="ARBA" id="ARBA00023136"/>
    </source>
</evidence>
<dbReference type="Pfam" id="PF00083">
    <property type="entry name" value="Sugar_tr"/>
    <property type="match status" value="1"/>
</dbReference>
<dbReference type="InterPro" id="IPR020846">
    <property type="entry name" value="MFS_dom"/>
</dbReference>
<dbReference type="PRINTS" id="PR00171">
    <property type="entry name" value="SUGRTRNSPORT"/>
</dbReference>
<comment type="similarity">
    <text evidence="2 7">Belongs to the major facilitator superfamily. Sugar transporter (TC 2.A.1.1) family.</text>
</comment>